<sequence length="83" mass="9209">MEIDVPEYNVNTGLRLCWSDGYSIKISTNDNEVIISANREGLLSLANHLLNLAQAEVPCGTHIHLDEYNALEDGSLDLIIEKI</sequence>
<gene>
    <name evidence="1" type="ORF">H8S64_11635</name>
</gene>
<evidence type="ECO:0000313" key="1">
    <source>
        <dbReference type="EMBL" id="MBC5621749.1"/>
    </source>
</evidence>
<dbReference type="Pfam" id="PF15566">
    <property type="entry name" value="Imm32"/>
    <property type="match status" value="1"/>
</dbReference>
<protein>
    <submittedName>
        <fullName evidence="1">Uncharacterized protein</fullName>
    </submittedName>
</protein>
<dbReference type="Proteomes" id="UP000646484">
    <property type="component" value="Unassembled WGS sequence"/>
</dbReference>
<organism evidence="1 2">
    <name type="scientific">Butyricimonas hominis</name>
    <dbReference type="NCBI Taxonomy" id="2763032"/>
    <lineage>
        <taxon>Bacteria</taxon>
        <taxon>Pseudomonadati</taxon>
        <taxon>Bacteroidota</taxon>
        <taxon>Bacteroidia</taxon>
        <taxon>Bacteroidales</taxon>
        <taxon>Odoribacteraceae</taxon>
        <taxon>Butyricimonas</taxon>
    </lineage>
</organism>
<dbReference type="InterPro" id="IPR029083">
    <property type="entry name" value="Imm32"/>
</dbReference>
<name>A0ABR7D1H5_9BACT</name>
<proteinExistence type="predicted"/>
<dbReference type="EMBL" id="JACOOH010000005">
    <property type="protein sequence ID" value="MBC5621749.1"/>
    <property type="molecule type" value="Genomic_DNA"/>
</dbReference>
<accession>A0ABR7D1H5</accession>
<comment type="caution">
    <text evidence="1">The sequence shown here is derived from an EMBL/GenBank/DDBJ whole genome shotgun (WGS) entry which is preliminary data.</text>
</comment>
<evidence type="ECO:0000313" key="2">
    <source>
        <dbReference type="Proteomes" id="UP000646484"/>
    </source>
</evidence>
<reference evidence="1 2" key="1">
    <citation type="submission" date="2020-08" db="EMBL/GenBank/DDBJ databases">
        <title>Genome public.</title>
        <authorList>
            <person name="Liu C."/>
            <person name="Sun Q."/>
        </authorList>
    </citation>
    <scope>NUCLEOTIDE SEQUENCE [LARGE SCALE GENOMIC DNA]</scope>
    <source>
        <strain evidence="1 2">NSJ-56</strain>
    </source>
</reference>
<dbReference type="RefSeq" id="WP_186976218.1">
    <property type="nucleotide sequence ID" value="NZ_JACOOH010000005.1"/>
</dbReference>
<keyword evidence="2" id="KW-1185">Reference proteome</keyword>